<keyword evidence="10" id="KW-1185">Reference proteome</keyword>
<feature type="domain" description="MI" evidence="8">
    <location>
        <begin position="1702"/>
        <end position="1826"/>
    </location>
</feature>
<feature type="region of interest" description="Disordered" evidence="7">
    <location>
        <begin position="756"/>
        <end position="809"/>
    </location>
</feature>
<keyword evidence="2 9" id="KW-0396">Initiation factor</keyword>
<dbReference type="SUPFAM" id="SSF48371">
    <property type="entry name" value="ARM repeat"/>
    <property type="match status" value="2"/>
</dbReference>
<feature type="region of interest" description="Disordered" evidence="7">
    <location>
        <begin position="1098"/>
        <end position="1119"/>
    </location>
</feature>
<feature type="compositionally biased region" description="Basic and acidic residues" evidence="7">
    <location>
        <begin position="1656"/>
        <end position="1672"/>
    </location>
</feature>
<dbReference type="Pfam" id="PF02854">
    <property type="entry name" value="MIF4G"/>
    <property type="match status" value="1"/>
</dbReference>
<dbReference type="GO" id="GO:0003729">
    <property type="term" value="F:mRNA binding"/>
    <property type="evidence" value="ECO:0007669"/>
    <property type="project" value="TreeGrafter"/>
</dbReference>
<dbReference type="GO" id="GO:0003743">
    <property type="term" value="F:translation initiation factor activity"/>
    <property type="evidence" value="ECO:0007669"/>
    <property type="project" value="UniProtKB-KW"/>
</dbReference>
<evidence type="ECO:0000259" key="8">
    <source>
        <dbReference type="PROSITE" id="PS51366"/>
    </source>
</evidence>
<feature type="compositionally biased region" description="Low complexity" evidence="7">
    <location>
        <begin position="649"/>
        <end position="659"/>
    </location>
</feature>
<dbReference type="Proteomes" id="UP000516437">
    <property type="component" value="Chromosome 1"/>
</dbReference>
<evidence type="ECO:0000313" key="10">
    <source>
        <dbReference type="Proteomes" id="UP000516437"/>
    </source>
</evidence>
<protein>
    <recommendedName>
        <fullName evidence="5">Eukaryotic translation initiation factor 4G</fullName>
    </recommendedName>
    <alternativeName>
        <fullName evidence="6">Protein synthesis initiation factor 4G</fullName>
    </alternativeName>
</protein>
<evidence type="ECO:0000256" key="3">
    <source>
        <dbReference type="ARBA" id="ARBA00022845"/>
    </source>
</evidence>
<feature type="compositionally biased region" description="Basic and acidic residues" evidence="7">
    <location>
        <begin position="756"/>
        <end position="778"/>
    </location>
</feature>
<organism evidence="9 10">
    <name type="scientific">Morella rubra</name>
    <name type="common">Chinese bayberry</name>
    <dbReference type="NCBI Taxonomy" id="262757"/>
    <lineage>
        <taxon>Eukaryota</taxon>
        <taxon>Viridiplantae</taxon>
        <taxon>Streptophyta</taxon>
        <taxon>Embryophyta</taxon>
        <taxon>Tracheophyta</taxon>
        <taxon>Spermatophyta</taxon>
        <taxon>Magnoliopsida</taxon>
        <taxon>eudicotyledons</taxon>
        <taxon>Gunneridae</taxon>
        <taxon>Pentapetalae</taxon>
        <taxon>rosids</taxon>
        <taxon>fabids</taxon>
        <taxon>Fagales</taxon>
        <taxon>Myricaceae</taxon>
        <taxon>Morella</taxon>
    </lineage>
</organism>
<dbReference type="GO" id="GO:0006417">
    <property type="term" value="P:regulation of translation"/>
    <property type="evidence" value="ECO:0007669"/>
    <property type="project" value="UniProtKB-KW"/>
</dbReference>
<feature type="compositionally biased region" description="Basic and acidic residues" evidence="7">
    <location>
        <begin position="1469"/>
        <end position="1486"/>
    </location>
</feature>
<dbReference type="InterPro" id="IPR003891">
    <property type="entry name" value="Initiation_fac_eIF4g_MI"/>
</dbReference>
<feature type="region of interest" description="Disordered" evidence="7">
    <location>
        <begin position="1332"/>
        <end position="1359"/>
    </location>
</feature>
<dbReference type="PROSITE" id="PS51366">
    <property type="entry name" value="MI"/>
    <property type="match status" value="1"/>
</dbReference>
<dbReference type="SMART" id="SM00543">
    <property type="entry name" value="MIF4G"/>
    <property type="match status" value="1"/>
</dbReference>
<gene>
    <name evidence="9" type="ORF">CJ030_MR1G017987</name>
</gene>
<dbReference type="PANTHER" id="PTHR23253">
    <property type="entry name" value="EUKARYOTIC TRANSLATION INITIATION FACTOR 4 GAMMA"/>
    <property type="match status" value="1"/>
</dbReference>
<dbReference type="Pfam" id="PF02847">
    <property type="entry name" value="MA3"/>
    <property type="match status" value="1"/>
</dbReference>
<feature type="compositionally biased region" description="Low complexity" evidence="7">
    <location>
        <begin position="781"/>
        <end position="796"/>
    </location>
</feature>
<keyword evidence="4" id="KW-0648">Protein biosynthesis</keyword>
<dbReference type="Gene3D" id="1.25.40.180">
    <property type="match status" value="2"/>
</dbReference>
<feature type="compositionally biased region" description="Polar residues" evidence="7">
    <location>
        <begin position="846"/>
        <end position="855"/>
    </location>
</feature>
<reference evidence="9 10" key="1">
    <citation type="journal article" date="2019" name="Plant Biotechnol. J.">
        <title>The red bayberry genome and genetic basis of sex determination.</title>
        <authorList>
            <person name="Jia H.M."/>
            <person name="Jia H.J."/>
            <person name="Cai Q.L."/>
            <person name="Wang Y."/>
            <person name="Zhao H.B."/>
            <person name="Yang W.F."/>
            <person name="Wang G.Y."/>
            <person name="Li Y.H."/>
            <person name="Zhan D.L."/>
            <person name="Shen Y.T."/>
            <person name="Niu Q.F."/>
            <person name="Chang L."/>
            <person name="Qiu J."/>
            <person name="Zhao L."/>
            <person name="Xie H.B."/>
            <person name="Fu W.Y."/>
            <person name="Jin J."/>
            <person name="Li X.W."/>
            <person name="Jiao Y."/>
            <person name="Zhou C.C."/>
            <person name="Tu T."/>
            <person name="Chai C.Y."/>
            <person name="Gao J.L."/>
            <person name="Fan L.J."/>
            <person name="van de Weg E."/>
            <person name="Wang J.Y."/>
            <person name="Gao Z.S."/>
        </authorList>
    </citation>
    <scope>NUCLEOTIDE SEQUENCE [LARGE SCALE GENOMIC DNA]</scope>
    <source>
        <tissue evidence="9">Leaves</tissue>
    </source>
</reference>
<comment type="caution">
    <text evidence="9">The sequence shown here is derived from an EMBL/GenBank/DDBJ whole genome shotgun (WGS) entry which is preliminary data.</text>
</comment>
<feature type="region of interest" description="Disordered" evidence="7">
    <location>
        <begin position="177"/>
        <end position="222"/>
    </location>
</feature>
<evidence type="ECO:0000256" key="1">
    <source>
        <dbReference type="ARBA" id="ARBA00005775"/>
    </source>
</evidence>
<dbReference type="FunFam" id="1.25.40.180:FF:000024">
    <property type="entry name" value="Eukaryotic translation initiation factor 4G"/>
    <property type="match status" value="1"/>
</dbReference>
<dbReference type="EMBL" id="RXIC02000019">
    <property type="protein sequence ID" value="KAB1225110.1"/>
    <property type="molecule type" value="Genomic_DNA"/>
</dbReference>
<dbReference type="GO" id="GO:0016281">
    <property type="term" value="C:eukaryotic translation initiation factor 4F complex"/>
    <property type="evidence" value="ECO:0007669"/>
    <property type="project" value="TreeGrafter"/>
</dbReference>
<name>A0A6A1WQR3_9ROSI</name>
<feature type="region of interest" description="Disordered" evidence="7">
    <location>
        <begin position="356"/>
        <end position="402"/>
    </location>
</feature>
<feature type="compositionally biased region" description="Low complexity" evidence="7">
    <location>
        <begin position="563"/>
        <end position="572"/>
    </location>
</feature>
<dbReference type="PANTHER" id="PTHR23253:SF9">
    <property type="entry name" value="EUKARYOTIC TRANSLATION INITIATION FACTOR 4 GAMMA 2"/>
    <property type="match status" value="1"/>
</dbReference>
<evidence type="ECO:0000313" key="9">
    <source>
        <dbReference type="EMBL" id="KAB1225110.1"/>
    </source>
</evidence>
<feature type="compositionally biased region" description="Basic and acidic residues" evidence="7">
    <location>
        <begin position="7"/>
        <end position="23"/>
    </location>
</feature>
<keyword evidence="3" id="KW-0810">Translation regulation</keyword>
<feature type="compositionally biased region" description="Basic and acidic residues" evidence="7">
    <location>
        <begin position="193"/>
        <end position="206"/>
    </location>
</feature>
<dbReference type="InterPro" id="IPR016024">
    <property type="entry name" value="ARM-type_fold"/>
</dbReference>
<evidence type="ECO:0000256" key="4">
    <source>
        <dbReference type="ARBA" id="ARBA00022917"/>
    </source>
</evidence>
<feature type="compositionally biased region" description="Polar residues" evidence="7">
    <location>
        <begin position="1488"/>
        <end position="1506"/>
    </location>
</feature>
<feature type="region of interest" description="Disordered" evidence="7">
    <location>
        <begin position="501"/>
        <end position="572"/>
    </location>
</feature>
<feature type="compositionally biased region" description="Basic and acidic residues" evidence="7">
    <location>
        <begin position="522"/>
        <end position="536"/>
    </location>
</feature>
<feature type="compositionally biased region" description="Low complexity" evidence="7">
    <location>
        <begin position="136"/>
        <end position="153"/>
    </location>
</feature>
<feature type="region of interest" description="Disordered" evidence="7">
    <location>
        <begin position="1587"/>
        <end position="1622"/>
    </location>
</feature>
<feature type="compositionally biased region" description="Polar residues" evidence="7">
    <location>
        <begin position="69"/>
        <end position="101"/>
    </location>
</feature>
<feature type="compositionally biased region" description="Polar residues" evidence="7">
    <location>
        <begin position="120"/>
        <end position="129"/>
    </location>
</feature>
<feature type="compositionally biased region" description="Basic and acidic residues" evidence="7">
    <location>
        <begin position="357"/>
        <end position="373"/>
    </location>
</feature>
<feature type="region of interest" description="Disordered" evidence="7">
    <location>
        <begin position="892"/>
        <end position="914"/>
    </location>
</feature>
<dbReference type="InterPro" id="IPR003890">
    <property type="entry name" value="MIF4G-like_typ-3"/>
</dbReference>
<dbReference type="SMART" id="SM00544">
    <property type="entry name" value="MA3"/>
    <property type="match status" value="1"/>
</dbReference>
<evidence type="ECO:0000256" key="6">
    <source>
        <dbReference type="ARBA" id="ARBA00075135"/>
    </source>
</evidence>
<evidence type="ECO:0000256" key="7">
    <source>
        <dbReference type="SAM" id="MobiDB-lite"/>
    </source>
</evidence>
<feature type="compositionally biased region" description="Basic and acidic residues" evidence="7">
    <location>
        <begin position="607"/>
        <end position="630"/>
    </location>
</feature>
<feature type="region of interest" description="Disordered" evidence="7">
    <location>
        <begin position="1"/>
        <end position="156"/>
    </location>
</feature>
<accession>A0A6A1WQR3</accession>
<sequence>MSYNQSRPDKSETTQYKRTDRRSASSNQQRGSSGAYGKGGGPAPSPSYVLSSTRSFKKNNNNAQGGGQSRASVPTVNSSPLESSNASTLRSTTVQNGSHVQPQLHGAPDVPVTGTAAKPSESSTSQRSTRAVPKAPTSQSASMSSDSTSPTTPVKAPEDASKAFAFQFGSISPGFMNGMQVPARTSSAPPNLDEQKRDLARHDSHRSVPPLPAPSAPKLPRKDIGAVSQSNIGDAHLVPKVKRDAQVSPAAPPASQPQKPSVLPMTGLTMPVPFHQPQVPVQFGGPNQQIQSQGLQPHPMQTPGLIQQGQGLSYTTSMAPQLPSQLGNMGGINMSPQYPPQQGGKYGGLRKTTVKITHPDTHEELRLDKRTDSYSDVGSSGPRSHPNVPPQSQPVPSYAPTHPIGFYPPNSFSPSSIFYPPQSSVPLTSSQIASNSQASRFNYPVTKGPQSMGFVPSVHNPLPVNKTGSQMHGVVDPPNLEHSRDVHNIIYSAPTIPVTVRPTAGSSGEKVVDSLQPNSSHIVEKGESPKYVRKSGESSSNLQREPEIHSENSFRQSKPGTESLASKSLAPAAATATKQSGAVSDAGSSEGLVSNHLSLASVPQFEESGHVPHNEGKRRETLGRSNSIKDHQKKPVKKGYIQSQHQVGSQPASPSSLPSRALEHGLSSNGGVPGTVESKTILPTPVTTEGISPPRQSLVTVGYATADASELKVDSVVEGSNNVASEISGAGIIVDKFETVHHAKLDGLSVQEEQLAHEAVGKDEQRESKSPEGSKQDIDSTEISSEPTSLTSLELIRQTEVKQSGQDSGRKATIVGDEFLALENVQRGLDEPVRHHAEIDGMTDNLDMSNPNVLGSTDGGSPGEKASTLDASSSRSDSICSGEAVTACSISDQQSAPVLTPDLAEPTSKHDEDEGAENIAGLVSFAAYGSKDKPIIDVNRAKSTPRVKKKRKEILKIADAAGSTSDLYNAYKGPEEKKETVVYTESTESTSTSLHVKQVPADALEVEAIASEKDALEKAEPDDWEDAADISTPKLEVSDNGQQVLGDEIFAKKYSRDFLLKFSEQYTDLPKGFEIPLDIAEVMGANFNISHVERDSYPSPGRIIDRPSGGSRIDRRGSGVVEDDRWSKLPGHFGSGRDVRLDPGFGGNAGFRPGSGGNYGVLRNPRGQTPMQYPGGILLGPSMVPQGGMVRNSPDADRWLRSSNNQQKGLIPSPQTPLLMMHKAEKKYEVGKVSDEEEAKQRRLKAILNKLTPQNFEKLFEQVKAVNIDNAVTLTGVISQIFDKALMEPTFCEMYADFCSHLAVELPDFNEDNEKITFKRVLLNKCQEEFERGEREQEEANKAEEEGEVKQSAEEREGKRIKARRRMLGNIRLIGELYKKKMLTERIMHACIQKLLGQHQNPDEEDVEALCKLMSTIGEMIDHPKAKEHMDAYFEGMKRLSTNMNVSSRVRFMLKDAIDLRKNKWQQRRKVEGPKKIEEVHRDAAQERQAQTSRLSRAPSINQSGRRTVMDFGPRGSTMLSSPSSQLGGFRGVSTPARGFGTQDVRLDDRQSYEAKTSAVPLPQRPIGDDSITLGPQGGLGRGMSIRGAPAMPSAPAAEIAPGPADSRRMTGGLNGYGSIPDRTIYGTREELVSRHVPERLGAPAAYDHSSSLERNVSHGNRDLRNADRSFDRSVATSPPARGQGTAFPPNIPLEKILPEERLRDKSVAAIKEFYSARDEKEVELCIRELNSPSFHPSMVSLWVTDSFEMKDVQRDLLAKLLVNLTKSQERVLTETHLIKGFESVLTTLEDAVNDAPRAPEFLGRIFARVITENVIPLREIGRLIHEGGEEPGCLLEVGLAADVLGSALEIIALRKGILS</sequence>
<feature type="region of interest" description="Disordered" evidence="7">
    <location>
        <begin position="243"/>
        <end position="262"/>
    </location>
</feature>
<dbReference type="OrthoDB" id="514777at2759"/>
<dbReference type="FunFam" id="1.25.40.180:FF:000034">
    <property type="entry name" value="Eukaryotic translation initiation factor 4G"/>
    <property type="match status" value="1"/>
</dbReference>
<feature type="region of interest" description="Disordered" evidence="7">
    <location>
        <begin position="842"/>
        <end position="876"/>
    </location>
</feature>
<comment type="similarity">
    <text evidence="1">Belongs to the eukaryotic initiation factor 4G family.</text>
</comment>
<feature type="region of interest" description="Disordered" evidence="7">
    <location>
        <begin position="1467"/>
        <end position="1508"/>
    </location>
</feature>
<proteinExistence type="inferred from homology"/>
<feature type="region of interest" description="Disordered" evidence="7">
    <location>
        <begin position="606"/>
        <end position="693"/>
    </location>
</feature>
<evidence type="ECO:0000256" key="5">
    <source>
        <dbReference type="ARBA" id="ARBA00067320"/>
    </source>
</evidence>
<evidence type="ECO:0000256" key="2">
    <source>
        <dbReference type="ARBA" id="ARBA00022540"/>
    </source>
</evidence>
<feature type="region of interest" description="Disordered" evidence="7">
    <location>
        <begin position="1643"/>
        <end position="1692"/>
    </location>
</feature>